<protein>
    <submittedName>
        <fullName evidence="1">Uncharacterized protein</fullName>
    </submittedName>
</protein>
<comment type="caution">
    <text evidence="1">The sequence shown here is derived from an EMBL/GenBank/DDBJ whole genome shotgun (WGS) entry which is preliminary data.</text>
</comment>
<reference evidence="1 2" key="1">
    <citation type="submission" date="2023-03" db="EMBL/GenBank/DDBJ databases">
        <title>Genome insight into feeding habits of ladybird beetles.</title>
        <authorList>
            <person name="Li H.-S."/>
            <person name="Huang Y.-H."/>
            <person name="Pang H."/>
        </authorList>
    </citation>
    <scope>NUCLEOTIDE SEQUENCE [LARGE SCALE GENOMIC DNA]</scope>
    <source>
        <strain evidence="1">SYSU_2023b</strain>
        <tissue evidence="1">Whole body</tissue>
    </source>
</reference>
<sequence length="54" mass="6204">RPGVALRLQTELLTGNVNSETPFNEKSNNKVIFAYKYIMANKFDVIFNAVNEKR</sequence>
<dbReference type="AlphaFoldDB" id="A0AAW1UFE8"/>
<organism evidence="1 2">
    <name type="scientific">Henosepilachna vigintioctopunctata</name>
    <dbReference type="NCBI Taxonomy" id="420089"/>
    <lineage>
        <taxon>Eukaryota</taxon>
        <taxon>Metazoa</taxon>
        <taxon>Ecdysozoa</taxon>
        <taxon>Arthropoda</taxon>
        <taxon>Hexapoda</taxon>
        <taxon>Insecta</taxon>
        <taxon>Pterygota</taxon>
        <taxon>Neoptera</taxon>
        <taxon>Endopterygota</taxon>
        <taxon>Coleoptera</taxon>
        <taxon>Polyphaga</taxon>
        <taxon>Cucujiformia</taxon>
        <taxon>Coccinelloidea</taxon>
        <taxon>Coccinellidae</taxon>
        <taxon>Epilachninae</taxon>
        <taxon>Epilachnini</taxon>
        <taxon>Henosepilachna</taxon>
    </lineage>
</organism>
<name>A0AAW1UFE8_9CUCU</name>
<feature type="non-terminal residue" evidence="1">
    <location>
        <position position="1"/>
    </location>
</feature>
<evidence type="ECO:0000313" key="1">
    <source>
        <dbReference type="EMBL" id="KAK9879765.1"/>
    </source>
</evidence>
<gene>
    <name evidence="1" type="ORF">WA026_006828</name>
</gene>
<keyword evidence="2" id="KW-1185">Reference proteome</keyword>
<proteinExistence type="predicted"/>
<evidence type="ECO:0000313" key="2">
    <source>
        <dbReference type="Proteomes" id="UP001431783"/>
    </source>
</evidence>
<dbReference type="EMBL" id="JARQZJ010000062">
    <property type="protein sequence ID" value="KAK9879765.1"/>
    <property type="molecule type" value="Genomic_DNA"/>
</dbReference>
<dbReference type="Proteomes" id="UP001431783">
    <property type="component" value="Unassembled WGS sequence"/>
</dbReference>
<accession>A0AAW1UFE8</accession>